<keyword evidence="6" id="KW-1185">Reference proteome</keyword>
<dbReference type="RefSeq" id="WP_271883516.1">
    <property type="nucleotide sequence ID" value="NZ_CP067136.1"/>
</dbReference>
<dbReference type="PROSITE" id="PS00061">
    <property type="entry name" value="ADH_SHORT"/>
    <property type="match status" value="1"/>
</dbReference>
<evidence type="ECO:0000259" key="4">
    <source>
        <dbReference type="SMART" id="SM00822"/>
    </source>
</evidence>
<dbReference type="Pfam" id="PF00106">
    <property type="entry name" value="adh_short"/>
    <property type="match status" value="1"/>
</dbReference>
<comment type="similarity">
    <text evidence="1 3">Belongs to the short-chain dehydrogenases/reductases (SDR) family.</text>
</comment>
<dbReference type="InterPro" id="IPR057326">
    <property type="entry name" value="KR_dom"/>
</dbReference>
<dbReference type="CDD" id="cd05233">
    <property type="entry name" value="SDR_c"/>
    <property type="match status" value="1"/>
</dbReference>
<evidence type="ECO:0000313" key="6">
    <source>
        <dbReference type="Proteomes" id="UP001219349"/>
    </source>
</evidence>
<evidence type="ECO:0000313" key="5">
    <source>
        <dbReference type="EMBL" id="WCR07214.1"/>
    </source>
</evidence>
<dbReference type="SUPFAM" id="SSF51735">
    <property type="entry name" value="NAD(P)-binding Rossmann-fold domains"/>
    <property type="match status" value="1"/>
</dbReference>
<feature type="domain" description="Ketoreductase" evidence="4">
    <location>
        <begin position="6"/>
        <end position="183"/>
    </location>
</feature>
<gene>
    <name evidence="5" type="ORF">JHX87_17475</name>
</gene>
<dbReference type="PRINTS" id="PR00081">
    <property type="entry name" value="GDHRDH"/>
</dbReference>
<dbReference type="InterPro" id="IPR036291">
    <property type="entry name" value="NAD(P)-bd_dom_sf"/>
</dbReference>
<dbReference type="InterPro" id="IPR002347">
    <property type="entry name" value="SDR_fam"/>
</dbReference>
<evidence type="ECO:0000256" key="1">
    <source>
        <dbReference type="ARBA" id="ARBA00006484"/>
    </source>
</evidence>
<dbReference type="PANTHER" id="PTHR43669:SF12">
    <property type="entry name" value="BLR5618 PROTEIN"/>
    <property type="match status" value="1"/>
</dbReference>
<proteinExistence type="inferred from homology"/>
<dbReference type="PRINTS" id="PR00080">
    <property type="entry name" value="SDRFAMILY"/>
</dbReference>
<organism evidence="5 6">
    <name type="scientific">Paracoccus fistulariae</name>
    <dbReference type="NCBI Taxonomy" id="658446"/>
    <lineage>
        <taxon>Bacteria</taxon>
        <taxon>Pseudomonadati</taxon>
        <taxon>Pseudomonadota</taxon>
        <taxon>Alphaproteobacteria</taxon>
        <taxon>Rhodobacterales</taxon>
        <taxon>Paracoccaceae</taxon>
        <taxon>Paracoccus</taxon>
    </lineage>
</organism>
<dbReference type="InterPro" id="IPR020904">
    <property type="entry name" value="Sc_DH/Rdtase_CS"/>
</dbReference>
<evidence type="ECO:0000256" key="3">
    <source>
        <dbReference type="RuleBase" id="RU000363"/>
    </source>
</evidence>
<accession>A0ABY7SJN1</accession>
<dbReference type="Gene3D" id="3.40.50.720">
    <property type="entry name" value="NAD(P)-binding Rossmann-like Domain"/>
    <property type="match status" value="1"/>
</dbReference>
<dbReference type="SMART" id="SM00822">
    <property type="entry name" value="PKS_KR"/>
    <property type="match status" value="1"/>
</dbReference>
<keyword evidence="2" id="KW-0560">Oxidoreductase</keyword>
<protein>
    <submittedName>
        <fullName evidence="5">SDR family oxidoreductase</fullName>
    </submittedName>
</protein>
<reference evidence="5 6" key="1">
    <citation type="submission" date="2021-01" db="EMBL/GenBank/DDBJ databases">
        <title>Biogeographic distribution of Paracoccus.</title>
        <authorList>
            <person name="Hollensteiner J."/>
            <person name="Leineberger J."/>
            <person name="Brinkhoff T."/>
            <person name="Daniel R."/>
        </authorList>
    </citation>
    <scope>NUCLEOTIDE SEQUENCE [LARGE SCALE GENOMIC DNA]</scope>
    <source>
        <strain evidence="5 6">KCTC 22803</strain>
    </source>
</reference>
<name>A0ABY7SJN1_9RHOB</name>
<sequence>MTTDRRSILITGAGSGIGRATARRFLRDGWHVGLLGRHLGSLRETAQDHEALILPCDVTDAAAVSDSFDKAAGLWGRLDVLFNNAGRGADPALPDQMDAATFADVINVNVNGMFNCASAAFRIMRAQQPQGGRIINNGSISAHAPRAGSIAYTTSKHAVTGLTRSLSLDGRPFGIACGQIDIGNAATELLQKVSSSSPQAEPLMDVQVVADSVMHMASLPTGANVQFMTVMATNMPFIGRG</sequence>
<dbReference type="Proteomes" id="UP001219349">
    <property type="component" value="Chromosome"/>
</dbReference>
<evidence type="ECO:0000256" key="2">
    <source>
        <dbReference type="ARBA" id="ARBA00023002"/>
    </source>
</evidence>
<dbReference type="PANTHER" id="PTHR43669">
    <property type="entry name" value="5-KETO-D-GLUCONATE 5-REDUCTASE"/>
    <property type="match status" value="1"/>
</dbReference>
<dbReference type="EMBL" id="CP067136">
    <property type="protein sequence ID" value="WCR07214.1"/>
    <property type="molecule type" value="Genomic_DNA"/>
</dbReference>